<dbReference type="STRING" id="984262.SGRA_2372"/>
<dbReference type="AlphaFoldDB" id="H6L4S6"/>
<protein>
    <submittedName>
        <fullName evidence="7">Permease YjgP/YjgQ family protein</fullName>
    </submittedName>
</protein>
<feature type="transmembrane region" description="Helical" evidence="6">
    <location>
        <begin position="415"/>
        <end position="434"/>
    </location>
</feature>
<keyword evidence="2" id="KW-1003">Cell membrane</keyword>
<accession>H6L4S6</accession>
<dbReference type="GO" id="GO:0015920">
    <property type="term" value="P:lipopolysaccharide transport"/>
    <property type="evidence" value="ECO:0007669"/>
    <property type="project" value="TreeGrafter"/>
</dbReference>
<dbReference type="GO" id="GO:0043190">
    <property type="term" value="C:ATP-binding cassette (ABC) transporter complex"/>
    <property type="evidence" value="ECO:0007669"/>
    <property type="project" value="TreeGrafter"/>
</dbReference>
<keyword evidence="8" id="KW-1185">Reference proteome</keyword>
<name>H6L4S6_SAPGL</name>
<dbReference type="Pfam" id="PF03739">
    <property type="entry name" value="LptF_LptG"/>
    <property type="match status" value="1"/>
</dbReference>
<evidence type="ECO:0000256" key="3">
    <source>
        <dbReference type="ARBA" id="ARBA00022692"/>
    </source>
</evidence>
<keyword evidence="5 6" id="KW-0472">Membrane</keyword>
<dbReference type="HOGENOM" id="CLU_028799_6_0_10"/>
<evidence type="ECO:0000313" key="7">
    <source>
        <dbReference type="EMBL" id="AFC25101.1"/>
    </source>
</evidence>
<dbReference type="PANTHER" id="PTHR33529:SF6">
    <property type="entry name" value="YJGP_YJGQ FAMILY PERMEASE"/>
    <property type="match status" value="1"/>
</dbReference>
<feature type="transmembrane region" description="Helical" evidence="6">
    <location>
        <begin position="7"/>
        <end position="33"/>
    </location>
</feature>
<gene>
    <name evidence="7" type="ordered locus">SGRA_2372</name>
</gene>
<dbReference type="Proteomes" id="UP000007519">
    <property type="component" value="Chromosome"/>
</dbReference>
<dbReference type="RefSeq" id="WP_015692716.1">
    <property type="nucleotide sequence ID" value="NC_016940.1"/>
</dbReference>
<dbReference type="KEGG" id="sgn:SGRA_2372"/>
<evidence type="ECO:0000256" key="2">
    <source>
        <dbReference type="ARBA" id="ARBA00022475"/>
    </source>
</evidence>
<evidence type="ECO:0000256" key="6">
    <source>
        <dbReference type="SAM" id="Phobius"/>
    </source>
</evidence>
<organism evidence="7 8">
    <name type="scientific">Saprospira grandis (strain Lewin)</name>
    <dbReference type="NCBI Taxonomy" id="984262"/>
    <lineage>
        <taxon>Bacteria</taxon>
        <taxon>Pseudomonadati</taxon>
        <taxon>Bacteroidota</taxon>
        <taxon>Saprospiria</taxon>
        <taxon>Saprospirales</taxon>
        <taxon>Saprospiraceae</taxon>
        <taxon>Saprospira</taxon>
    </lineage>
</organism>
<proteinExistence type="predicted"/>
<feature type="transmembrane region" description="Helical" evidence="6">
    <location>
        <begin position="446"/>
        <end position="468"/>
    </location>
</feature>
<reference evidence="7 8" key="1">
    <citation type="journal article" date="2012" name="Stand. Genomic Sci.">
        <title>Complete genome sequencing and analysis of Saprospira grandis str. Lewin, a predatory marine bacterium.</title>
        <authorList>
            <person name="Saw J.H."/>
            <person name="Yuryev A."/>
            <person name="Kanbe M."/>
            <person name="Hou S."/>
            <person name="Young A.G."/>
            <person name="Aizawa S."/>
            <person name="Alam M."/>
        </authorList>
    </citation>
    <scope>NUCLEOTIDE SEQUENCE [LARGE SCALE GENOMIC DNA]</scope>
    <source>
        <strain evidence="7 8">Lewin</strain>
    </source>
</reference>
<keyword evidence="4 6" id="KW-1133">Transmembrane helix</keyword>
<evidence type="ECO:0000313" key="8">
    <source>
        <dbReference type="Proteomes" id="UP000007519"/>
    </source>
</evidence>
<feature type="transmembrane region" description="Helical" evidence="6">
    <location>
        <begin position="388"/>
        <end position="408"/>
    </location>
</feature>
<feature type="transmembrane region" description="Helical" evidence="6">
    <location>
        <begin position="53"/>
        <end position="78"/>
    </location>
</feature>
<comment type="subcellular location">
    <subcellularLocation>
        <location evidence="1">Cell membrane</location>
        <topology evidence="1">Multi-pass membrane protein</topology>
    </subcellularLocation>
</comment>
<dbReference type="EMBL" id="CP002831">
    <property type="protein sequence ID" value="AFC25101.1"/>
    <property type="molecule type" value="Genomic_DNA"/>
</dbReference>
<keyword evidence="3 6" id="KW-0812">Transmembrane</keyword>
<evidence type="ECO:0000256" key="5">
    <source>
        <dbReference type="ARBA" id="ARBA00023136"/>
    </source>
</evidence>
<dbReference type="eggNOG" id="COG0795">
    <property type="taxonomic scope" value="Bacteria"/>
</dbReference>
<sequence>MKKLDKLLVISFLPPLIIWFLVAVFIFNMQFLWKYVDDIVGKGLEVHIILELLFYQALAMVPQALVFGVVIASVMTMGNLSEHYELASMKSAGISLMRILRPLFFFVLLLGGASYFFSNVIIPVTALQFKTRLYDIRKQRPALDLQVGQFNNDFRNMTIYIGGKNGNQLENMRIYDHSEQRGNSSQTNAHFGQLSLSKDKRYLLLELEDGKRFEEMQQGLDKKTSFYPFMRMNFKSYRSVFDLSEFDFSETDKDLFKNHYSLLNSKQLLNGIDSILSKRARRLQELQRNTDNFFYFRKMGGSTVDSLGKRPDKQYIPFTDLAQAQPLASSKNWKSIVEQIPKMDRHALYQRAQSFARNIKTQAQNVNRGLPHYEEDVAEHENELHKKIIFALACVLFLFVGAPMGAIIKKGGFGWPIFVAFVFFMTFFVLHLTGERLAKKLVWPCWAGSWLPILVLLPMAILLSRAALKDAQLISFSSIWSKIKSILPQKKKA</sequence>
<evidence type="ECO:0000256" key="1">
    <source>
        <dbReference type="ARBA" id="ARBA00004651"/>
    </source>
</evidence>
<dbReference type="InterPro" id="IPR005495">
    <property type="entry name" value="LptG/LptF_permease"/>
</dbReference>
<feature type="transmembrane region" description="Helical" evidence="6">
    <location>
        <begin position="99"/>
        <end position="117"/>
    </location>
</feature>
<evidence type="ECO:0000256" key="4">
    <source>
        <dbReference type="ARBA" id="ARBA00022989"/>
    </source>
</evidence>
<dbReference type="PANTHER" id="PTHR33529">
    <property type="entry name" value="SLR0882 PROTEIN-RELATED"/>
    <property type="match status" value="1"/>
</dbReference>
<dbReference type="OrthoDB" id="1096108at2"/>